<dbReference type="InterPro" id="IPR028012">
    <property type="entry name" value="Rua1_C"/>
</dbReference>
<evidence type="ECO:0000259" key="1">
    <source>
        <dbReference type="Pfam" id="PF14616"/>
    </source>
</evidence>
<name>A0A4P9YG92_ROZAC</name>
<protein>
    <recommendedName>
        <fullName evidence="1">Transcription regulator Rua1 C-terminal domain-containing protein</fullName>
    </recommendedName>
</protein>
<feature type="non-terminal residue" evidence="2">
    <location>
        <position position="106"/>
    </location>
</feature>
<gene>
    <name evidence="2" type="ORF">ROZALSC1DRAFT_10029</name>
</gene>
<dbReference type="EMBL" id="ML005439">
    <property type="protein sequence ID" value="RKP18506.1"/>
    <property type="molecule type" value="Genomic_DNA"/>
</dbReference>
<proteinExistence type="predicted"/>
<organism evidence="2 3">
    <name type="scientific">Rozella allomycis (strain CSF55)</name>
    <dbReference type="NCBI Taxonomy" id="988480"/>
    <lineage>
        <taxon>Eukaryota</taxon>
        <taxon>Fungi</taxon>
        <taxon>Fungi incertae sedis</taxon>
        <taxon>Cryptomycota</taxon>
        <taxon>Cryptomycota incertae sedis</taxon>
        <taxon>Rozella</taxon>
    </lineage>
</organism>
<feature type="domain" description="Transcription regulator Rua1 C-terminal" evidence="1">
    <location>
        <begin position="9"/>
        <end position="106"/>
    </location>
</feature>
<evidence type="ECO:0000313" key="2">
    <source>
        <dbReference type="EMBL" id="RKP18506.1"/>
    </source>
</evidence>
<dbReference type="AlphaFoldDB" id="A0A4P9YG92"/>
<dbReference type="PANTHER" id="PTHR28125:SF3">
    <property type="entry name" value="TRANSCRIPTION REGULATOR RUA1 C-TERMINAL DOMAIN-CONTAINING PROTEIN"/>
    <property type="match status" value="1"/>
</dbReference>
<evidence type="ECO:0000313" key="3">
    <source>
        <dbReference type="Proteomes" id="UP000281549"/>
    </source>
</evidence>
<reference evidence="3" key="1">
    <citation type="journal article" date="2018" name="Nat. Microbiol.">
        <title>Leveraging single-cell genomics to expand the fungal tree of life.</title>
        <authorList>
            <person name="Ahrendt S.R."/>
            <person name="Quandt C.A."/>
            <person name="Ciobanu D."/>
            <person name="Clum A."/>
            <person name="Salamov A."/>
            <person name="Andreopoulos B."/>
            <person name="Cheng J.F."/>
            <person name="Woyke T."/>
            <person name="Pelin A."/>
            <person name="Henrissat B."/>
            <person name="Reynolds N.K."/>
            <person name="Benny G.L."/>
            <person name="Smith M.E."/>
            <person name="James T.Y."/>
            <person name="Grigoriev I.V."/>
        </authorList>
    </citation>
    <scope>NUCLEOTIDE SEQUENCE [LARGE SCALE GENOMIC DNA]</scope>
    <source>
        <strain evidence="3">CSF55</strain>
    </source>
</reference>
<dbReference type="PANTHER" id="PTHR28125">
    <property type="entry name" value="MEIOTIC EXPRESSION UP-REGULATED PROTEIN 26"/>
    <property type="match status" value="1"/>
</dbReference>
<dbReference type="Proteomes" id="UP000281549">
    <property type="component" value="Unassembled WGS sequence"/>
</dbReference>
<sequence>RKQPVRFEGDLYSPRWVRNRASKKEGLCRFCRKETWLCLKDSAYWYHVQFHHGICASNGRSFEKPVEYREESDGTIEGFCGHCRCWIQIHSLTRHSLTTWYHHAHK</sequence>
<dbReference type="Pfam" id="PF14616">
    <property type="entry name" value="Rua1_C"/>
    <property type="match status" value="1"/>
</dbReference>
<accession>A0A4P9YG92</accession>
<feature type="non-terminal residue" evidence="2">
    <location>
        <position position="1"/>
    </location>
</feature>